<keyword evidence="3" id="KW-1185">Reference proteome</keyword>
<protein>
    <recommendedName>
        <fullName evidence="1">N-acetyltransferase domain-containing protein</fullName>
    </recommendedName>
</protein>
<evidence type="ECO:0000313" key="2">
    <source>
        <dbReference type="EMBL" id="MDY0883540.1"/>
    </source>
</evidence>
<dbReference type="InterPro" id="IPR000182">
    <property type="entry name" value="GNAT_dom"/>
</dbReference>
<dbReference type="PROSITE" id="PS51186">
    <property type="entry name" value="GNAT"/>
    <property type="match status" value="1"/>
</dbReference>
<accession>A0ABU5EB01</accession>
<organism evidence="2 3">
    <name type="scientific">Dongia soli</name>
    <dbReference type="NCBI Taxonomy" id="600628"/>
    <lineage>
        <taxon>Bacteria</taxon>
        <taxon>Pseudomonadati</taxon>
        <taxon>Pseudomonadota</taxon>
        <taxon>Alphaproteobacteria</taxon>
        <taxon>Rhodospirillales</taxon>
        <taxon>Dongiaceae</taxon>
        <taxon>Dongia</taxon>
    </lineage>
</organism>
<dbReference type="RefSeq" id="WP_320508571.1">
    <property type="nucleotide sequence ID" value="NZ_JAXCLW010000002.1"/>
</dbReference>
<feature type="domain" description="N-acetyltransferase" evidence="1">
    <location>
        <begin position="143"/>
        <end position="281"/>
    </location>
</feature>
<dbReference type="EMBL" id="JAXCLW010000002">
    <property type="protein sequence ID" value="MDY0883540.1"/>
    <property type="molecule type" value="Genomic_DNA"/>
</dbReference>
<name>A0ABU5EB01_9PROT</name>
<dbReference type="SUPFAM" id="SSF55729">
    <property type="entry name" value="Acyl-CoA N-acyltransferases (Nat)"/>
    <property type="match status" value="1"/>
</dbReference>
<sequence>MMDSANTSKSSPNRLAIERVERDAWLDIFVAVPSTYAAAASVQSAKLDGCALLAHSGIQIPEFNRAFGFNIDQPATGSQLDWAFDWLDAHASPGWVFQLPPGEGATRVERWMKKRAFDRSGSGWAKFEYTPSAAPAISQTSGLEIREIDVNEAGSFGFVVAFGFGLPYSVVPWFSALVGRPGWRCYLAYDGTHPVACGAMYQATQWAWMGIDATLAPHRGRGAQTALINCRIAGGMNAGVTGFTAETGEPSPANMPSAHSYRNYMRAHFTKAYVRPNYSRA</sequence>
<dbReference type="Gene3D" id="3.40.630.30">
    <property type="match status" value="1"/>
</dbReference>
<dbReference type="Proteomes" id="UP001279642">
    <property type="component" value="Unassembled WGS sequence"/>
</dbReference>
<evidence type="ECO:0000313" key="3">
    <source>
        <dbReference type="Proteomes" id="UP001279642"/>
    </source>
</evidence>
<reference evidence="2 3" key="1">
    <citation type="journal article" date="2016" name="Antonie Van Leeuwenhoek">
        <title>Dongia soli sp. nov., isolated from soil from Dokdo, Korea.</title>
        <authorList>
            <person name="Kim D.U."/>
            <person name="Lee H."/>
            <person name="Kim H."/>
            <person name="Kim S.G."/>
            <person name="Ka J.O."/>
        </authorList>
    </citation>
    <scope>NUCLEOTIDE SEQUENCE [LARGE SCALE GENOMIC DNA]</scope>
    <source>
        <strain evidence="2 3">D78</strain>
    </source>
</reference>
<evidence type="ECO:0000259" key="1">
    <source>
        <dbReference type="PROSITE" id="PS51186"/>
    </source>
</evidence>
<proteinExistence type="predicted"/>
<gene>
    <name evidence="2" type="ORF">SMD27_11855</name>
</gene>
<comment type="caution">
    <text evidence="2">The sequence shown here is derived from an EMBL/GenBank/DDBJ whole genome shotgun (WGS) entry which is preliminary data.</text>
</comment>
<dbReference type="InterPro" id="IPR016181">
    <property type="entry name" value="Acyl_CoA_acyltransferase"/>
</dbReference>